<evidence type="ECO:0000313" key="6">
    <source>
        <dbReference type="EMBL" id="NDW03589.1"/>
    </source>
</evidence>
<evidence type="ECO:0000256" key="4">
    <source>
        <dbReference type="ARBA" id="ARBA00023136"/>
    </source>
</evidence>
<dbReference type="InterPro" id="IPR036640">
    <property type="entry name" value="ABC1_TM_sf"/>
</dbReference>
<dbReference type="RefSeq" id="WP_163461206.1">
    <property type="nucleotide sequence ID" value="NZ_JAAAMG010000002.1"/>
</dbReference>
<dbReference type="GO" id="GO:0005886">
    <property type="term" value="C:plasma membrane"/>
    <property type="evidence" value="ECO:0007669"/>
    <property type="project" value="UniProtKB-SubCell"/>
</dbReference>
<dbReference type="Proteomes" id="UP000469011">
    <property type="component" value="Unassembled WGS sequence"/>
</dbReference>
<organism evidence="6 7">
    <name type="scientific">Jiella pacifica</name>
    <dbReference type="NCBI Taxonomy" id="2696469"/>
    <lineage>
        <taxon>Bacteria</taxon>
        <taxon>Pseudomonadati</taxon>
        <taxon>Pseudomonadota</taxon>
        <taxon>Alphaproteobacteria</taxon>
        <taxon>Hyphomicrobiales</taxon>
        <taxon>Aurantimonadaceae</taxon>
        <taxon>Jiella</taxon>
    </lineage>
</organism>
<accession>A0A6N9T0Y9</accession>
<evidence type="ECO:0000313" key="7">
    <source>
        <dbReference type="Proteomes" id="UP000469011"/>
    </source>
</evidence>
<reference evidence="6 7" key="1">
    <citation type="submission" date="2020-01" db="EMBL/GenBank/DDBJ databases">
        <title>Jiella pacifica sp. nov.</title>
        <authorList>
            <person name="Xue Z."/>
            <person name="Zhu S."/>
            <person name="Chen J."/>
            <person name="Yang J."/>
        </authorList>
    </citation>
    <scope>NUCLEOTIDE SEQUENCE [LARGE SCALE GENOMIC DNA]</scope>
    <source>
        <strain evidence="6 7">40Bstr34</strain>
    </source>
</reference>
<gene>
    <name evidence="6" type="ORF">GTK09_04040</name>
</gene>
<sequence>MPDSYIQAYNPSHDKYFYDSYLPRLAKNYESFSTFFYTIYSIFMVFSVLSIIISLIAMAQSGIFGFLNITFVAINFFIIVWISNLLRDFFKIQYEKTVHENKTMVSFRESTMEKSNEILFKAQSRADSIVNTLTIGGSVSGIVQIGSGHSANQVRTQSDENDIRNSLALLIAYCEQSNNPTASQAAIEFREEASKDSPSQNVLLTLWTRMVAALPIVAQIVGITGGIMKLLTT</sequence>
<dbReference type="GO" id="GO:0005524">
    <property type="term" value="F:ATP binding"/>
    <property type="evidence" value="ECO:0007669"/>
    <property type="project" value="InterPro"/>
</dbReference>
<evidence type="ECO:0000256" key="3">
    <source>
        <dbReference type="ARBA" id="ARBA00022989"/>
    </source>
</evidence>
<keyword evidence="2 5" id="KW-0812">Transmembrane</keyword>
<feature type="transmembrane region" description="Helical" evidence="5">
    <location>
        <begin position="63"/>
        <end position="86"/>
    </location>
</feature>
<comment type="caution">
    <text evidence="6">The sequence shown here is derived from an EMBL/GenBank/DDBJ whole genome shotgun (WGS) entry which is preliminary data.</text>
</comment>
<evidence type="ECO:0000256" key="5">
    <source>
        <dbReference type="SAM" id="Phobius"/>
    </source>
</evidence>
<evidence type="ECO:0000256" key="1">
    <source>
        <dbReference type="ARBA" id="ARBA00004651"/>
    </source>
</evidence>
<protein>
    <submittedName>
        <fullName evidence="6">Uncharacterized protein</fullName>
    </submittedName>
</protein>
<feature type="transmembrane region" description="Helical" evidence="5">
    <location>
        <begin position="34"/>
        <end position="57"/>
    </location>
</feature>
<dbReference type="SUPFAM" id="SSF90123">
    <property type="entry name" value="ABC transporter transmembrane region"/>
    <property type="match status" value="1"/>
</dbReference>
<proteinExistence type="predicted"/>
<dbReference type="EMBL" id="JAAAMG010000002">
    <property type="protein sequence ID" value="NDW03589.1"/>
    <property type="molecule type" value="Genomic_DNA"/>
</dbReference>
<name>A0A6N9T0Y9_9HYPH</name>
<comment type="subcellular location">
    <subcellularLocation>
        <location evidence="1">Cell membrane</location>
        <topology evidence="1">Multi-pass membrane protein</topology>
    </subcellularLocation>
</comment>
<dbReference type="AlphaFoldDB" id="A0A6N9T0Y9"/>
<keyword evidence="3 5" id="KW-1133">Transmembrane helix</keyword>
<evidence type="ECO:0000256" key="2">
    <source>
        <dbReference type="ARBA" id="ARBA00022692"/>
    </source>
</evidence>
<keyword evidence="7" id="KW-1185">Reference proteome</keyword>
<keyword evidence="4 5" id="KW-0472">Membrane</keyword>